<comment type="pathway">
    <text evidence="7">Glycan biosynthesis; glycogen biosynthesis.</text>
</comment>
<dbReference type="InterPro" id="IPR011835">
    <property type="entry name" value="GS/SS"/>
</dbReference>
<name>A0A133KDI5_9FIRM</name>
<comment type="similarity">
    <text evidence="3 7">Belongs to the glycosyltransferase 1 family. Bacterial/plant glycogen synthase subfamily.</text>
</comment>
<dbReference type="Pfam" id="PF08323">
    <property type="entry name" value="Glyco_transf_5"/>
    <property type="match status" value="1"/>
</dbReference>
<comment type="function">
    <text evidence="2 7">Synthesizes alpha-1,4-glucan chains using ADP-glucose.</text>
</comment>
<dbReference type="Pfam" id="PF00534">
    <property type="entry name" value="Glycos_transf_1"/>
    <property type="match status" value="1"/>
</dbReference>
<dbReference type="GO" id="GO:0005978">
    <property type="term" value="P:glycogen biosynthetic process"/>
    <property type="evidence" value="ECO:0007669"/>
    <property type="project" value="UniProtKB-UniRule"/>
</dbReference>
<dbReference type="EC" id="2.4.1.21" evidence="7"/>
<dbReference type="CDD" id="cd03791">
    <property type="entry name" value="GT5_Glycogen_synthase_DULL1-like"/>
    <property type="match status" value="1"/>
</dbReference>
<reference evidence="11" key="1">
    <citation type="submission" date="2016-01" db="EMBL/GenBank/DDBJ databases">
        <authorList>
            <person name="Mitreva M."/>
            <person name="Pepin K.H."/>
            <person name="Mihindukulasuriya K.A."/>
            <person name="Fulton R."/>
            <person name="Fronick C."/>
            <person name="O'Laughlin M."/>
            <person name="Miner T."/>
            <person name="Herter B."/>
            <person name="Rosa B.A."/>
            <person name="Cordes M."/>
            <person name="Tomlinson C."/>
            <person name="Wollam A."/>
            <person name="Palsikar V.B."/>
            <person name="Mardis E.R."/>
            <person name="Wilson R.K."/>
        </authorList>
    </citation>
    <scope>NUCLEOTIDE SEQUENCE [LARGE SCALE GENOMIC DNA]</scope>
    <source>
        <strain evidence="11">MJR8151</strain>
    </source>
</reference>
<sequence>MKNWRKESKMNVLFLTGEAVPFIKTGGLADVAGALPKELVKKGVDCRVVLPLYKFIGEEFRLKMEKVTEFFVDLDWKHQYAGVYQLKWDGVIFYFIDNLEYFDRDGIYGYDDDAERFIYFSKACTLLGKEINFKPDIIHTNDWHTAMVNVFVNDFRKGDSYYDDVRSLFTIHNLKYQGVFDPDNLRLAGLDGSYFNENDLKYFDAINFVKGGIVHSSALNTVSENYAREIQYPFYGEGLDGVIRKYAYKLSGIVNGVDFDIWDPATDAVISSNYSANKIDGKVENKLDLQKMYGLPERSDVPLIGICSRLTEMKGLDLVRYIMDELLQEDVQFVVLGTGDYTYEEMFKYFEWKYPDKVAARIYYSGDESHKIYAGSDFYLMPSISEPCGISQLIAMRYGSLPIVREAGGLKDTVSPYNEFTGEGTGFSFANINAHELLFCIKDALKLYKDNKEAFDKLVTNAMKQNNDWEKSGEKYLDLYNEIKAK</sequence>
<organism evidence="10 11">
    <name type="scientific">Anaerococcus tetradius</name>
    <dbReference type="NCBI Taxonomy" id="33036"/>
    <lineage>
        <taxon>Bacteria</taxon>
        <taxon>Bacillati</taxon>
        <taxon>Bacillota</taxon>
        <taxon>Tissierellia</taxon>
        <taxon>Tissierellales</taxon>
        <taxon>Peptoniphilaceae</taxon>
        <taxon>Anaerococcus</taxon>
    </lineage>
</organism>
<evidence type="ECO:0000256" key="5">
    <source>
        <dbReference type="ARBA" id="ARBA00022679"/>
    </source>
</evidence>
<evidence type="ECO:0000313" key="10">
    <source>
        <dbReference type="EMBL" id="KWZ77557.1"/>
    </source>
</evidence>
<evidence type="ECO:0000259" key="8">
    <source>
        <dbReference type="Pfam" id="PF00534"/>
    </source>
</evidence>
<dbReference type="GO" id="GO:0004373">
    <property type="term" value="F:alpha-1,4-glucan glucosyltransferase (UDP-glucose donor) activity"/>
    <property type="evidence" value="ECO:0007669"/>
    <property type="project" value="InterPro"/>
</dbReference>
<accession>A0A133KDI5</accession>
<dbReference type="InterPro" id="IPR001296">
    <property type="entry name" value="Glyco_trans_1"/>
</dbReference>
<gene>
    <name evidence="7" type="primary">glgA</name>
    <name evidence="10" type="ORF">HMPREF3200_01377</name>
</gene>
<keyword evidence="6 7" id="KW-0320">Glycogen biosynthesis</keyword>
<proteinExistence type="inferred from homology"/>
<dbReference type="SUPFAM" id="SSF53756">
    <property type="entry name" value="UDP-Glycosyltransferase/glycogen phosphorylase"/>
    <property type="match status" value="1"/>
</dbReference>
<keyword evidence="4 7" id="KW-0328">Glycosyltransferase</keyword>
<keyword evidence="5 7" id="KW-0808">Transferase</keyword>
<dbReference type="PANTHER" id="PTHR45825">
    <property type="entry name" value="GRANULE-BOUND STARCH SYNTHASE 1, CHLOROPLASTIC/AMYLOPLASTIC"/>
    <property type="match status" value="1"/>
</dbReference>
<evidence type="ECO:0000259" key="9">
    <source>
        <dbReference type="Pfam" id="PF08323"/>
    </source>
</evidence>
<dbReference type="PATRIC" id="fig|33036.3.peg.1365"/>
<evidence type="ECO:0000256" key="7">
    <source>
        <dbReference type="HAMAP-Rule" id="MF_00484"/>
    </source>
</evidence>
<evidence type="ECO:0000256" key="2">
    <source>
        <dbReference type="ARBA" id="ARBA00002764"/>
    </source>
</evidence>
<evidence type="ECO:0000256" key="1">
    <source>
        <dbReference type="ARBA" id="ARBA00001478"/>
    </source>
</evidence>
<feature type="binding site" evidence="7">
    <location>
        <position position="24"/>
    </location>
    <ligand>
        <name>ADP-alpha-D-glucose</name>
        <dbReference type="ChEBI" id="CHEBI:57498"/>
    </ligand>
</feature>
<evidence type="ECO:0000256" key="4">
    <source>
        <dbReference type="ARBA" id="ARBA00022676"/>
    </source>
</evidence>
<dbReference type="NCBIfam" id="NF001898">
    <property type="entry name" value="PRK00654.1-1"/>
    <property type="match status" value="1"/>
</dbReference>
<dbReference type="HAMAP" id="MF_00484">
    <property type="entry name" value="Glycogen_synth"/>
    <property type="match status" value="1"/>
</dbReference>
<protein>
    <recommendedName>
        <fullName evidence="7">Glycogen synthase</fullName>
        <ecNumber evidence="7">2.4.1.21</ecNumber>
    </recommendedName>
    <alternativeName>
        <fullName evidence="7">Starch [bacterial glycogen] synthase</fullName>
    </alternativeName>
</protein>
<comment type="caution">
    <text evidence="10">The sequence shown here is derived from an EMBL/GenBank/DDBJ whole genome shotgun (WGS) entry which is preliminary data.</text>
</comment>
<dbReference type="PANTHER" id="PTHR45825:SF11">
    <property type="entry name" value="ALPHA AMYLASE DOMAIN-CONTAINING PROTEIN"/>
    <property type="match status" value="1"/>
</dbReference>
<dbReference type="AlphaFoldDB" id="A0A133KDI5"/>
<dbReference type="InterPro" id="IPR013534">
    <property type="entry name" value="Starch_synth_cat_dom"/>
</dbReference>
<comment type="catalytic activity">
    <reaction evidence="1 7">
        <text>[(1-&gt;4)-alpha-D-glucosyl](n) + ADP-alpha-D-glucose = [(1-&gt;4)-alpha-D-glucosyl](n+1) + ADP + H(+)</text>
        <dbReference type="Rhea" id="RHEA:18189"/>
        <dbReference type="Rhea" id="RHEA-COMP:9584"/>
        <dbReference type="Rhea" id="RHEA-COMP:9587"/>
        <dbReference type="ChEBI" id="CHEBI:15378"/>
        <dbReference type="ChEBI" id="CHEBI:15444"/>
        <dbReference type="ChEBI" id="CHEBI:57498"/>
        <dbReference type="ChEBI" id="CHEBI:456216"/>
        <dbReference type="EC" id="2.4.1.21"/>
    </reaction>
</comment>
<feature type="domain" description="Starch synthase catalytic" evidence="9">
    <location>
        <begin position="11"/>
        <end position="245"/>
    </location>
</feature>
<dbReference type="EMBL" id="LRPM01000048">
    <property type="protein sequence ID" value="KWZ77557.1"/>
    <property type="molecule type" value="Genomic_DNA"/>
</dbReference>
<dbReference type="NCBIfam" id="TIGR02095">
    <property type="entry name" value="glgA"/>
    <property type="match status" value="1"/>
</dbReference>
<dbReference type="Proteomes" id="UP000070383">
    <property type="component" value="Unassembled WGS sequence"/>
</dbReference>
<dbReference type="STRING" id="33036.HMPREF3200_01377"/>
<dbReference type="UniPathway" id="UPA00164"/>
<evidence type="ECO:0000256" key="3">
    <source>
        <dbReference type="ARBA" id="ARBA00010281"/>
    </source>
</evidence>
<keyword evidence="11" id="KW-1185">Reference proteome</keyword>
<evidence type="ECO:0000313" key="11">
    <source>
        <dbReference type="Proteomes" id="UP000070383"/>
    </source>
</evidence>
<dbReference type="Gene3D" id="3.40.50.2000">
    <property type="entry name" value="Glycogen Phosphorylase B"/>
    <property type="match status" value="2"/>
</dbReference>
<feature type="domain" description="Glycosyl transferase family 1" evidence="8">
    <location>
        <begin position="297"/>
        <end position="451"/>
    </location>
</feature>
<evidence type="ECO:0000256" key="6">
    <source>
        <dbReference type="ARBA" id="ARBA00023056"/>
    </source>
</evidence>
<dbReference type="GO" id="GO:0009011">
    <property type="term" value="F:alpha-1,4-glucan glucosyltransferase (ADP-glucose donor) activity"/>
    <property type="evidence" value="ECO:0007669"/>
    <property type="project" value="UniProtKB-UniRule"/>
</dbReference>